<name>A0ABP9MVF9_9FLAO</name>
<dbReference type="PROSITE" id="PS51257">
    <property type="entry name" value="PROKAR_LIPOPROTEIN"/>
    <property type="match status" value="1"/>
</dbReference>
<sequence length="157" mass="17983">MMKNIFSIILFILLISCGNKKHKENQELILTANAIKTTNNSKELKIQIKLTNNSESVKSYSIMSCSYSDNFVLGNSALLISPIECDKNFPARLILNPNQSKTHNLTILKIRASKTEDFKIGFKIIKIQDNSNYFDEYEKQIKDPNIKIVWSNPVKIQ</sequence>
<evidence type="ECO:0000313" key="2">
    <source>
        <dbReference type="Proteomes" id="UP001500353"/>
    </source>
</evidence>
<dbReference type="EMBL" id="BAABHX010000009">
    <property type="protein sequence ID" value="GAA5101167.1"/>
    <property type="molecule type" value="Genomic_DNA"/>
</dbReference>
<accession>A0ABP9MVF9</accession>
<dbReference type="Proteomes" id="UP001500353">
    <property type="component" value="Unassembled WGS sequence"/>
</dbReference>
<gene>
    <name evidence="1" type="ORF">GCM10023210_40450</name>
</gene>
<protein>
    <recommendedName>
        <fullName evidence="3">Lipoprotein</fullName>
    </recommendedName>
</protein>
<organism evidence="1 2">
    <name type="scientific">Chryseobacterium ginsengisoli</name>
    <dbReference type="NCBI Taxonomy" id="363853"/>
    <lineage>
        <taxon>Bacteria</taxon>
        <taxon>Pseudomonadati</taxon>
        <taxon>Bacteroidota</taxon>
        <taxon>Flavobacteriia</taxon>
        <taxon>Flavobacteriales</taxon>
        <taxon>Weeksellaceae</taxon>
        <taxon>Chryseobacterium group</taxon>
        <taxon>Chryseobacterium</taxon>
    </lineage>
</organism>
<comment type="caution">
    <text evidence="1">The sequence shown here is derived from an EMBL/GenBank/DDBJ whole genome shotgun (WGS) entry which is preliminary data.</text>
</comment>
<keyword evidence="2" id="KW-1185">Reference proteome</keyword>
<evidence type="ECO:0008006" key="3">
    <source>
        <dbReference type="Google" id="ProtNLM"/>
    </source>
</evidence>
<proteinExistence type="predicted"/>
<reference evidence="2" key="1">
    <citation type="journal article" date="2019" name="Int. J. Syst. Evol. Microbiol.">
        <title>The Global Catalogue of Microorganisms (GCM) 10K type strain sequencing project: providing services to taxonomists for standard genome sequencing and annotation.</title>
        <authorList>
            <consortium name="The Broad Institute Genomics Platform"/>
            <consortium name="The Broad Institute Genome Sequencing Center for Infectious Disease"/>
            <person name="Wu L."/>
            <person name="Ma J."/>
        </authorList>
    </citation>
    <scope>NUCLEOTIDE SEQUENCE [LARGE SCALE GENOMIC DNA]</scope>
    <source>
        <strain evidence="2">JCM 18019</strain>
    </source>
</reference>
<evidence type="ECO:0000313" key="1">
    <source>
        <dbReference type="EMBL" id="GAA5101167.1"/>
    </source>
</evidence>